<dbReference type="Proteomes" id="UP001162483">
    <property type="component" value="Unassembled WGS sequence"/>
</dbReference>
<keyword evidence="2" id="KW-1185">Reference proteome</keyword>
<name>A0ABN9C1J3_9NEOB</name>
<gene>
    <name evidence="1" type="ORF">SPARVUS_LOCUS4012633</name>
</gene>
<evidence type="ECO:0000313" key="1">
    <source>
        <dbReference type="EMBL" id="CAI9553276.1"/>
    </source>
</evidence>
<comment type="caution">
    <text evidence="1">The sequence shown here is derived from an EMBL/GenBank/DDBJ whole genome shotgun (WGS) entry which is preliminary data.</text>
</comment>
<accession>A0ABN9C1J3</accession>
<organism evidence="1 2">
    <name type="scientific">Staurois parvus</name>
    <dbReference type="NCBI Taxonomy" id="386267"/>
    <lineage>
        <taxon>Eukaryota</taxon>
        <taxon>Metazoa</taxon>
        <taxon>Chordata</taxon>
        <taxon>Craniata</taxon>
        <taxon>Vertebrata</taxon>
        <taxon>Euteleostomi</taxon>
        <taxon>Amphibia</taxon>
        <taxon>Batrachia</taxon>
        <taxon>Anura</taxon>
        <taxon>Neobatrachia</taxon>
        <taxon>Ranoidea</taxon>
        <taxon>Ranidae</taxon>
        <taxon>Staurois</taxon>
    </lineage>
</organism>
<dbReference type="EMBL" id="CATNWA010007055">
    <property type="protein sequence ID" value="CAI9553276.1"/>
    <property type="molecule type" value="Genomic_DNA"/>
</dbReference>
<reference evidence="1" key="1">
    <citation type="submission" date="2023-05" db="EMBL/GenBank/DDBJ databases">
        <authorList>
            <person name="Stuckert A."/>
        </authorList>
    </citation>
    <scope>NUCLEOTIDE SEQUENCE</scope>
</reference>
<evidence type="ECO:0000313" key="2">
    <source>
        <dbReference type="Proteomes" id="UP001162483"/>
    </source>
</evidence>
<sequence length="83" mass="9489">MFEPAFSDPPPFFTVPISSPDRTEPWGKLHMLRGFSFSWKGACDQHRAKKHCPDRGQGSYCQKRMKTPPTSFNQCSAEVTRLL</sequence>
<proteinExistence type="predicted"/>
<protein>
    <submittedName>
        <fullName evidence="1">Uncharacterized protein</fullName>
    </submittedName>
</protein>